<keyword evidence="1" id="KW-0472">Membrane</keyword>
<keyword evidence="1" id="KW-1133">Transmembrane helix</keyword>
<feature type="transmembrane region" description="Helical" evidence="1">
    <location>
        <begin position="346"/>
        <end position="367"/>
    </location>
</feature>
<protein>
    <submittedName>
        <fullName evidence="2">Uncharacterized protein</fullName>
    </submittedName>
</protein>
<dbReference type="AlphaFoldDB" id="A0A5M6D0S2"/>
<gene>
    <name evidence="2" type="ORF">FYK55_22805</name>
</gene>
<keyword evidence="1" id="KW-0812">Transmembrane</keyword>
<keyword evidence="3" id="KW-1185">Reference proteome</keyword>
<name>A0A5M6D0S2_9BACT</name>
<evidence type="ECO:0000313" key="3">
    <source>
        <dbReference type="Proteomes" id="UP000324479"/>
    </source>
</evidence>
<dbReference type="RefSeq" id="WP_150078945.1">
    <property type="nucleotide sequence ID" value="NZ_VWOX01000016.1"/>
</dbReference>
<organism evidence="2 3">
    <name type="scientific">Roseiconus nitratireducens</name>
    <dbReference type="NCBI Taxonomy" id="2605748"/>
    <lineage>
        <taxon>Bacteria</taxon>
        <taxon>Pseudomonadati</taxon>
        <taxon>Planctomycetota</taxon>
        <taxon>Planctomycetia</taxon>
        <taxon>Pirellulales</taxon>
        <taxon>Pirellulaceae</taxon>
        <taxon>Roseiconus</taxon>
    </lineage>
</organism>
<dbReference type="Proteomes" id="UP000324479">
    <property type="component" value="Unassembled WGS sequence"/>
</dbReference>
<dbReference type="EMBL" id="VWOX01000016">
    <property type="protein sequence ID" value="KAA5539882.1"/>
    <property type="molecule type" value="Genomic_DNA"/>
</dbReference>
<comment type="caution">
    <text evidence="2">The sequence shown here is derived from an EMBL/GenBank/DDBJ whole genome shotgun (WGS) entry which is preliminary data.</text>
</comment>
<evidence type="ECO:0000256" key="1">
    <source>
        <dbReference type="SAM" id="Phobius"/>
    </source>
</evidence>
<accession>A0A5M6D0S2</accession>
<evidence type="ECO:0000313" key="2">
    <source>
        <dbReference type="EMBL" id="KAA5539882.1"/>
    </source>
</evidence>
<proteinExistence type="predicted"/>
<sequence>MPTTVDKIRSALEKRDGIAEEEMRPLAESYRSEVQAVNQRLDDAVMLLRKGLRSEAIQRVEMTPNALDAAADLDFPEWDDWNEILQFMGIPLPPRLNHEYVAQINEAIIESLPLDALLRRHRRLAIAKAPLSARLRTLRQIARVDSSNRVWNEDVESWEKVRLQQIDAELRNALEDEDARRLYDLHRELTGDSWQITPAPRLIEQSAFAAEAHVRQNQEAELGKLAPQLNQAFQNRDETAGRSLRSQWQSIRSKYSVPVPSHLEQSIAPAMSWLEDLDRQSVMESERQMAIQRLETALDENHSILDVKQAFEEASRFTPGVPEDLAQRVHDRTHAPAKHRRRKMQLVAGALGLLAVIGIVSGTMMFLKSSKERDRKDKVAQMQDFVDKQQYDAALSFFASLQSADPELAADSTMVALHATAQKAIEKQDYRLERFEKLMRQASSDDPALIDESLLPQLEELAESDGERARVEDLKRRKEQYLKLESERQTDQMLGKLAELRNTFNQLQSRGGTPANLQALQNLLTSVVRLPNQFPLRGQDAVAKQSVLRDQVSSTLNRLKETGMIAEQRGEAIGALVSARTLDVYADLLRDYSTRSVSRTGFMEFGTVLDEESQWRDVDRTNAWLKELEQRLKSGVSSGEANQLIESAQELKRATEPNPVFRAMPDFTETMKEITGRRQILEDTMARISRHPLAKVVTLAVDDSSSPNGKTAYFLYADDAEANADRFSQSGSLGLEVISDELGGVRNRPFNGPLPKVLTEPMDTIADIVSQKTKQRINFDQYWERTLILLVADVRKRDDVDGLFKEWLIDQLLAAGVQGSEQLKSLIPQTMQILRRRTAARQRWYEPRPFDTSLNDQLDAMLRAEMPIALRRLSEPLSHYQAVASERLEWIGFLAKSASGQIEYHLRGPLPETDGKLYVAAPAESAANTSIVSVGELNQGHIRLSPNPVHQVPGRPIFLFPN</sequence>
<reference evidence="2 3" key="1">
    <citation type="submission" date="2019-08" db="EMBL/GenBank/DDBJ databases">
        <authorList>
            <person name="Dhanesh K."/>
            <person name="Kumar G."/>
            <person name="Sasikala C."/>
            <person name="Venkata Ramana C."/>
        </authorList>
    </citation>
    <scope>NUCLEOTIDE SEQUENCE [LARGE SCALE GENOMIC DNA]</scope>
    <source>
        <strain evidence="2 3">JC645</strain>
    </source>
</reference>